<feature type="compositionally biased region" description="Basic and acidic residues" evidence="1">
    <location>
        <begin position="31"/>
        <end position="41"/>
    </location>
</feature>
<evidence type="ECO:0000313" key="4">
    <source>
        <dbReference type="Proteomes" id="UP000789595"/>
    </source>
</evidence>
<reference evidence="3" key="1">
    <citation type="submission" date="2021-11" db="EMBL/GenBank/DDBJ databases">
        <authorList>
            <consortium name="Genoscope - CEA"/>
            <person name="William W."/>
        </authorList>
    </citation>
    <scope>NUCLEOTIDE SEQUENCE</scope>
</reference>
<organism evidence="3 4">
    <name type="scientific">Pelagomonas calceolata</name>
    <dbReference type="NCBI Taxonomy" id="35677"/>
    <lineage>
        <taxon>Eukaryota</taxon>
        <taxon>Sar</taxon>
        <taxon>Stramenopiles</taxon>
        <taxon>Ochrophyta</taxon>
        <taxon>Pelagophyceae</taxon>
        <taxon>Pelagomonadales</taxon>
        <taxon>Pelagomonadaceae</taxon>
        <taxon>Pelagomonas</taxon>
    </lineage>
</organism>
<dbReference type="EMBL" id="CAKKNE010000004">
    <property type="protein sequence ID" value="CAH0374690.1"/>
    <property type="molecule type" value="Genomic_DNA"/>
</dbReference>
<accession>A0A8J2SQ56</accession>
<evidence type="ECO:0000259" key="2">
    <source>
        <dbReference type="Pfam" id="PF05050"/>
    </source>
</evidence>
<dbReference type="AlphaFoldDB" id="A0A8J2SQ56"/>
<dbReference type="Pfam" id="PF05050">
    <property type="entry name" value="Methyltransf_21"/>
    <property type="match status" value="1"/>
</dbReference>
<evidence type="ECO:0000256" key="1">
    <source>
        <dbReference type="SAM" id="MobiDB-lite"/>
    </source>
</evidence>
<dbReference type="GO" id="GO:0005886">
    <property type="term" value="C:plasma membrane"/>
    <property type="evidence" value="ECO:0007669"/>
    <property type="project" value="TreeGrafter"/>
</dbReference>
<sequence length="378" mass="42506">MRHASLLWLLYYNADGASKSTNEQGAHKKGRGNEHNSKELPHVTLKSKEGKPLHVTLSSKERAQQRHDNIVIRNQAAQRAEDAEWDPLRRQRAARQRLRHHHAAFVPPSRNAAPLCGSDKFPMRLRSYSQLNEDQELLRSYFWNKRSGTYLEIGAYNGVWMSNTLLFEETYGWTGLLVEANPRLFDECVRHRRKATRVKAAVCRGGGSVLFGRARGQAPGSGRVFAPQSPAGMIGMTRATCVPFEDVTAAAGIERYDLASIDVEGSEFDILQSFDWRHVHVDVLIVEWNKVKGDALADLLEDRGYTRDATWRGSDVNQVWLHANFTRSEAPDSVWERVSVDKVSHRVSDVGLGYNYTCDSDCGACTKLRSVRPTLSGG</sequence>
<evidence type="ECO:0000313" key="3">
    <source>
        <dbReference type="EMBL" id="CAH0374690.1"/>
    </source>
</evidence>
<name>A0A8J2SQ56_9STRA</name>
<dbReference type="GO" id="GO:0005789">
    <property type="term" value="C:endoplasmic reticulum membrane"/>
    <property type="evidence" value="ECO:0007669"/>
    <property type="project" value="TreeGrafter"/>
</dbReference>
<dbReference type="InterPro" id="IPR029063">
    <property type="entry name" value="SAM-dependent_MTases_sf"/>
</dbReference>
<dbReference type="OrthoDB" id="2154188at2759"/>
<dbReference type="PANTHER" id="PTHR34009:SF2">
    <property type="entry name" value="PROTEIN STAR"/>
    <property type="match status" value="1"/>
</dbReference>
<dbReference type="GO" id="GO:0016197">
    <property type="term" value="P:endosomal transport"/>
    <property type="evidence" value="ECO:0007669"/>
    <property type="project" value="TreeGrafter"/>
</dbReference>
<dbReference type="PANTHER" id="PTHR34009">
    <property type="entry name" value="PROTEIN STAR"/>
    <property type="match status" value="1"/>
</dbReference>
<dbReference type="GO" id="GO:0006888">
    <property type="term" value="P:endoplasmic reticulum to Golgi vesicle-mediated transport"/>
    <property type="evidence" value="ECO:0007669"/>
    <property type="project" value="TreeGrafter"/>
</dbReference>
<dbReference type="InterPro" id="IPR006342">
    <property type="entry name" value="FkbM_mtfrase"/>
</dbReference>
<dbReference type="SUPFAM" id="SSF53335">
    <property type="entry name" value="S-adenosyl-L-methionine-dependent methyltransferases"/>
    <property type="match status" value="1"/>
</dbReference>
<proteinExistence type="predicted"/>
<dbReference type="Gene3D" id="3.40.50.150">
    <property type="entry name" value="Vaccinia Virus protein VP39"/>
    <property type="match status" value="1"/>
</dbReference>
<dbReference type="Proteomes" id="UP000789595">
    <property type="component" value="Unassembled WGS sequence"/>
</dbReference>
<feature type="domain" description="Methyltransferase FkbM" evidence="2">
    <location>
        <begin position="152"/>
        <end position="305"/>
    </location>
</feature>
<comment type="caution">
    <text evidence="3">The sequence shown here is derived from an EMBL/GenBank/DDBJ whole genome shotgun (WGS) entry which is preliminary data.</text>
</comment>
<dbReference type="InterPro" id="IPR053202">
    <property type="entry name" value="EGF_Rcpt_Signaling_Reg"/>
</dbReference>
<protein>
    <recommendedName>
        <fullName evidence="2">Methyltransferase FkbM domain-containing protein</fullName>
    </recommendedName>
</protein>
<dbReference type="GO" id="GO:0005794">
    <property type="term" value="C:Golgi apparatus"/>
    <property type="evidence" value="ECO:0007669"/>
    <property type="project" value="TreeGrafter"/>
</dbReference>
<keyword evidence="4" id="KW-1185">Reference proteome</keyword>
<gene>
    <name evidence="3" type="ORF">PECAL_4P19890</name>
</gene>
<dbReference type="GO" id="GO:0031902">
    <property type="term" value="C:late endosome membrane"/>
    <property type="evidence" value="ECO:0007669"/>
    <property type="project" value="TreeGrafter"/>
</dbReference>
<feature type="region of interest" description="Disordered" evidence="1">
    <location>
        <begin position="18"/>
        <end position="41"/>
    </location>
</feature>